<protein>
    <submittedName>
        <fullName evidence="1">Uncharacterized protein</fullName>
    </submittedName>
</protein>
<keyword evidence="2" id="KW-1185">Reference proteome</keyword>
<dbReference type="EMBL" id="MU273613">
    <property type="protein sequence ID" value="KAI0030606.1"/>
    <property type="molecule type" value="Genomic_DNA"/>
</dbReference>
<comment type="caution">
    <text evidence="1">The sequence shown here is derived from an EMBL/GenBank/DDBJ whole genome shotgun (WGS) entry which is preliminary data.</text>
</comment>
<dbReference type="Proteomes" id="UP000814128">
    <property type="component" value="Unassembled WGS sequence"/>
</dbReference>
<evidence type="ECO:0000313" key="2">
    <source>
        <dbReference type="Proteomes" id="UP000814128"/>
    </source>
</evidence>
<gene>
    <name evidence="1" type="ORF">K488DRAFT_87609</name>
</gene>
<reference evidence="1" key="2">
    <citation type="journal article" date="2022" name="New Phytol.">
        <title>Evolutionary transition to the ectomycorrhizal habit in the genomes of a hyperdiverse lineage of mushroom-forming fungi.</title>
        <authorList>
            <person name="Looney B."/>
            <person name="Miyauchi S."/>
            <person name="Morin E."/>
            <person name="Drula E."/>
            <person name="Courty P.E."/>
            <person name="Kohler A."/>
            <person name="Kuo A."/>
            <person name="LaButti K."/>
            <person name="Pangilinan J."/>
            <person name="Lipzen A."/>
            <person name="Riley R."/>
            <person name="Andreopoulos W."/>
            <person name="He G."/>
            <person name="Johnson J."/>
            <person name="Nolan M."/>
            <person name="Tritt A."/>
            <person name="Barry K.W."/>
            <person name="Grigoriev I.V."/>
            <person name="Nagy L.G."/>
            <person name="Hibbett D."/>
            <person name="Henrissat B."/>
            <person name="Matheny P.B."/>
            <person name="Labbe J."/>
            <person name="Martin F.M."/>
        </authorList>
    </citation>
    <scope>NUCLEOTIDE SEQUENCE</scope>
    <source>
        <strain evidence="1">EC-137</strain>
    </source>
</reference>
<sequence length="174" mass="18976">MVLRADAPRWFIWSVGVAYQLPEVFVSDLDRPNLYPQRHGPGVLDSTLTIAVFTLVFPSSLSLVSSQASAHASSLPTLPPGCRHRVSTSFTPAKFASLTPAMNQRLSLAVRRRLRPFPLLSSLPLVSRHPYAIFSLSPLDPIPAVNSRQERAADAVLPAPYRLANFPAGAPWPA</sequence>
<name>A0ACB8QH25_9AGAM</name>
<organism evidence="1 2">
    <name type="scientific">Vararia minispora EC-137</name>
    <dbReference type="NCBI Taxonomy" id="1314806"/>
    <lineage>
        <taxon>Eukaryota</taxon>
        <taxon>Fungi</taxon>
        <taxon>Dikarya</taxon>
        <taxon>Basidiomycota</taxon>
        <taxon>Agaricomycotina</taxon>
        <taxon>Agaricomycetes</taxon>
        <taxon>Russulales</taxon>
        <taxon>Lachnocladiaceae</taxon>
        <taxon>Vararia</taxon>
    </lineage>
</organism>
<proteinExistence type="predicted"/>
<reference evidence="1" key="1">
    <citation type="submission" date="2021-02" db="EMBL/GenBank/DDBJ databases">
        <authorList>
            <consortium name="DOE Joint Genome Institute"/>
            <person name="Ahrendt S."/>
            <person name="Looney B.P."/>
            <person name="Miyauchi S."/>
            <person name="Morin E."/>
            <person name="Drula E."/>
            <person name="Courty P.E."/>
            <person name="Chicoki N."/>
            <person name="Fauchery L."/>
            <person name="Kohler A."/>
            <person name="Kuo A."/>
            <person name="Labutti K."/>
            <person name="Pangilinan J."/>
            <person name="Lipzen A."/>
            <person name="Riley R."/>
            <person name="Andreopoulos W."/>
            <person name="He G."/>
            <person name="Johnson J."/>
            <person name="Barry K.W."/>
            <person name="Grigoriev I.V."/>
            <person name="Nagy L."/>
            <person name="Hibbett D."/>
            <person name="Henrissat B."/>
            <person name="Matheny P.B."/>
            <person name="Labbe J."/>
            <person name="Martin F."/>
        </authorList>
    </citation>
    <scope>NUCLEOTIDE SEQUENCE</scope>
    <source>
        <strain evidence="1">EC-137</strain>
    </source>
</reference>
<evidence type="ECO:0000313" key="1">
    <source>
        <dbReference type="EMBL" id="KAI0030606.1"/>
    </source>
</evidence>
<accession>A0ACB8QH25</accession>